<dbReference type="Proteomes" id="UP001589758">
    <property type="component" value="Unassembled WGS sequence"/>
</dbReference>
<dbReference type="Gene3D" id="3.10.20.30">
    <property type="match status" value="1"/>
</dbReference>
<protein>
    <submittedName>
        <fullName evidence="2">Class I ribonucleotide reductase maintenance protein YfaE</fullName>
    </submittedName>
</protein>
<dbReference type="Pfam" id="PF00111">
    <property type="entry name" value="Fer2"/>
    <property type="match status" value="1"/>
</dbReference>
<dbReference type="EMBL" id="JBHLXE010000076">
    <property type="protein sequence ID" value="MFC0179772.1"/>
    <property type="molecule type" value="Genomic_DNA"/>
</dbReference>
<dbReference type="SUPFAM" id="SSF54292">
    <property type="entry name" value="2Fe-2S ferredoxin-like"/>
    <property type="match status" value="1"/>
</dbReference>
<organism evidence="2 3">
    <name type="scientific">Thorsellia kenyensis</name>
    <dbReference type="NCBI Taxonomy" id="1549888"/>
    <lineage>
        <taxon>Bacteria</taxon>
        <taxon>Pseudomonadati</taxon>
        <taxon>Pseudomonadota</taxon>
        <taxon>Gammaproteobacteria</taxon>
        <taxon>Enterobacterales</taxon>
        <taxon>Thorselliaceae</taxon>
        <taxon>Thorsellia</taxon>
    </lineage>
</organism>
<dbReference type="InterPro" id="IPR036010">
    <property type="entry name" value="2Fe-2S_ferredoxin-like_sf"/>
</dbReference>
<comment type="caution">
    <text evidence="2">The sequence shown here is derived from an EMBL/GenBank/DDBJ whole genome shotgun (WGS) entry which is preliminary data.</text>
</comment>
<dbReference type="NCBIfam" id="NF007985">
    <property type="entry name" value="PRK10713.1"/>
    <property type="match status" value="1"/>
</dbReference>
<dbReference type="InterPro" id="IPR006058">
    <property type="entry name" value="2Fe2S_fd_BS"/>
</dbReference>
<accession>A0ABV6CAY2</accession>
<keyword evidence="3" id="KW-1185">Reference proteome</keyword>
<dbReference type="PROSITE" id="PS51085">
    <property type="entry name" value="2FE2S_FER_2"/>
    <property type="match status" value="1"/>
</dbReference>
<dbReference type="InterPro" id="IPR001041">
    <property type="entry name" value="2Fe-2S_ferredoxin-type"/>
</dbReference>
<gene>
    <name evidence="2" type="primary">yfaE</name>
    <name evidence="2" type="ORF">ACFFIT_06690</name>
</gene>
<sequence length="84" mass="9614">MCRIKLLCQDKTISYESNESCLLDTLKKNEIFIEFQCTEGFCGACRTKKVSGEVAYHTEPLAYLNDKEILPCCCRPLTDLELEI</sequence>
<evidence type="ECO:0000313" key="2">
    <source>
        <dbReference type="EMBL" id="MFC0179772.1"/>
    </source>
</evidence>
<feature type="domain" description="2Fe-2S ferredoxin-type" evidence="1">
    <location>
        <begin position="2"/>
        <end position="84"/>
    </location>
</feature>
<dbReference type="CDD" id="cd00207">
    <property type="entry name" value="fer2"/>
    <property type="match status" value="1"/>
</dbReference>
<evidence type="ECO:0000313" key="3">
    <source>
        <dbReference type="Proteomes" id="UP001589758"/>
    </source>
</evidence>
<reference evidence="2 3" key="1">
    <citation type="submission" date="2024-09" db="EMBL/GenBank/DDBJ databases">
        <authorList>
            <person name="Sun Q."/>
            <person name="Mori K."/>
        </authorList>
    </citation>
    <scope>NUCLEOTIDE SEQUENCE [LARGE SCALE GENOMIC DNA]</scope>
    <source>
        <strain evidence="2 3">CCM 8545</strain>
    </source>
</reference>
<dbReference type="InterPro" id="IPR012675">
    <property type="entry name" value="Beta-grasp_dom_sf"/>
</dbReference>
<evidence type="ECO:0000259" key="1">
    <source>
        <dbReference type="PROSITE" id="PS51085"/>
    </source>
</evidence>
<name>A0ABV6CAY2_9GAMM</name>
<dbReference type="PROSITE" id="PS00197">
    <property type="entry name" value="2FE2S_FER_1"/>
    <property type="match status" value="1"/>
</dbReference>
<dbReference type="RefSeq" id="WP_385876879.1">
    <property type="nucleotide sequence ID" value="NZ_JBHLXE010000076.1"/>
</dbReference>
<proteinExistence type="predicted"/>